<feature type="signal peptide" evidence="3">
    <location>
        <begin position="1"/>
        <end position="18"/>
    </location>
</feature>
<evidence type="ECO:0000313" key="5">
    <source>
        <dbReference type="EMBL" id="RFA28665.1"/>
    </source>
</evidence>
<feature type="chain" id="PRO_5039076889" description="YncI copper-binding domain-containing protein" evidence="3">
    <location>
        <begin position="19"/>
        <end position="262"/>
    </location>
</feature>
<keyword evidence="2" id="KW-0472">Membrane</keyword>
<dbReference type="Gene3D" id="2.60.40.2230">
    <property type="entry name" value="Uncharacterised protein YcnI-like PF07987, DUF1775"/>
    <property type="match status" value="1"/>
</dbReference>
<comment type="caution">
    <text evidence="5">The sequence shown here is derived from an EMBL/GenBank/DDBJ whole genome shotgun (WGS) entry which is preliminary data.</text>
</comment>
<feature type="transmembrane region" description="Helical" evidence="2">
    <location>
        <begin position="232"/>
        <end position="253"/>
    </location>
</feature>
<evidence type="ECO:0000256" key="1">
    <source>
        <dbReference type="SAM" id="MobiDB-lite"/>
    </source>
</evidence>
<dbReference type="InterPro" id="IPR012533">
    <property type="entry name" value="YcnI-copper_dom"/>
</dbReference>
<keyword evidence="2" id="KW-0812">Transmembrane</keyword>
<evidence type="ECO:0000313" key="6">
    <source>
        <dbReference type="Proteomes" id="UP000257080"/>
    </source>
</evidence>
<dbReference type="EMBL" id="NBXE01000008">
    <property type="protein sequence ID" value="RFA28665.1"/>
    <property type="molecule type" value="Genomic_DNA"/>
</dbReference>
<accession>A0A3E0WEU7</accession>
<name>A0A3E0WEU7_9MICO</name>
<dbReference type="InterPro" id="IPR038507">
    <property type="entry name" value="YcnI-like_sf"/>
</dbReference>
<reference evidence="5 6" key="1">
    <citation type="submission" date="2017-04" db="EMBL/GenBank/DDBJ databases">
        <title>Comparative genome analysis of Subtercola boreus.</title>
        <authorList>
            <person name="Cho Y.-J."/>
            <person name="Cho A."/>
            <person name="Kim O.-S."/>
            <person name="Lee J.-I."/>
        </authorList>
    </citation>
    <scope>NUCLEOTIDE SEQUENCE [LARGE SCALE GENOMIC DNA]</scope>
    <source>
        <strain evidence="5 6">P28004</strain>
    </source>
</reference>
<dbReference type="AlphaFoldDB" id="A0A3E0WEU7"/>
<feature type="compositionally biased region" description="Low complexity" evidence="1">
    <location>
        <begin position="202"/>
        <end position="214"/>
    </location>
</feature>
<proteinExistence type="predicted"/>
<evidence type="ECO:0000259" key="4">
    <source>
        <dbReference type="Pfam" id="PF07987"/>
    </source>
</evidence>
<feature type="region of interest" description="Disordered" evidence="1">
    <location>
        <begin position="187"/>
        <end position="214"/>
    </location>
</feature>
<feature type="domain" description="YncI copper-binding" evidence="4">
    <location>
        <begin position="30"/>
        <end position="181"/>
    </location>
</feature>
<dbReference type="RefSeq" id="WP_116417463.1">
    <property type="nucleotide sequence ID" value="NZ_NBXC01000008.1"/>
</dbReference>
<keyword evidence="2" id="KW-1133">Transmembrane helix</keyword>
<gene>
    <name evidence="5" type="ORF">B7R25_02740</name>
</gene>
<dbReference type="Pfam" id="PF07987">
    <property type="entry name" value="DUF1775"/>
    <property type="match status" value="1"/>
</dbReference>
<organism evidence="5 6">
    <name type="scientific">Subtercola boreus</name>
    <dbReference type="NCBI Taxonomy" id="120213"/>
    <lineage>
        <taxon>Bacteria</taxon>
        <taxon>Bacillati</taxon>
        <taxon>Actinomycetota</taxon>
        <taxon>Actinomycetes</taxon>
        <taxon>Micrococcales</taxon>
        <taxon>Microbacteriaceae</taxon>
        <taxon>Subtercola</taxon>
    </lineage>
</organism>
<sequence length="262" mass="25818">MKKSTIARAAASSGIALALTLAAPLAASAHVHVDPDRAAPGSYSTLTFKVPTESATASTVRLEVDLPTDTPFGSVSYQPVAGWSVQVVEGTLATPVTTDDSTVTEAPTQIIWTADAATAGAATGIAPGQFELFSISAGPIPDTGSIALPTHQTYSDGSVVDWVDAPLASGAEPEHPAPVLYITDAPPVSEEGAAGTSGTATVSPGAGSDSSGGAVVTQGTAVVDSSSSTVSVIVAIAALVLAAIALVVSVVAVTRRSGQGRA</sequence>
<dbReference type="CDD" id="cd08545">
    <property type="entry name" value="YcnI_like"/>
    <property type="match status" value="1"/>
</dbReference>
<dbReference type="OrthoDB" id="9810871at2"/>
<dbReference type="Proteomes" id="UP000257080">
    <property type="component" value="Unassembled WGS sequence"/>
</dbReference>
<protein>
    <recommendedName>
        <fullName evidence="4">YncI copper-binding domain-containing protein</fullName>
    </recommendedName>
</protein>
<keyword evidence="3" id="KW-0732">Signal</keyword>
<evidence type="ECO:0000256" key="3">
    <source>
        <dbReference type="SAM" id="SignalP"/>
    </source>
</evidence>
<evidence type="ECO:0000256" key="2">
    <source>
        <dbReference type="SAM" id="Phobius"/>
    </source>
</evidence>